<proteinExistence type="predicted"/>
<dbReference type="EMBL" id="ML995488">
    <property type="protein sequence ID" value="KAF2141084.1"/>
    <property type="molecule type" value="Genomic_DNA"/>
</dbReference>
<accession>A0A6A6BCZ3</accession>
<name>A0A6A6BCZ3_9PEZI</name>
<keyword evidence="3" id="KW-1185">Reference proteome</keyword>
<protein>
    <submittedName>
        <fullName evidence="2">Uncharacterized protein</fullName>
    </submittedName>
</protein>
<evidence type="ECO:0000256" key="1">
    <source>
        <dbReference type="SAM" id="Phobius"/>
    </source>
</evidence>
<dbReference type="GeneID" id="54304191"/>
<keyword evidence="1" id="KW-0812">Transmembrane</keyword>
<dbReference type="AlphaFoldDB" id="A0A6A6BCZ3"/>
<gene>
    <name evidence="2" type="ORF">K452DRAFT_44999</name>
</gene>
<feature type="transmembrane region" description="Helical" evidence="1">
    <location>
        <begin position="12"/>
        <end position="31"/>
    </location>
</feature>
<dbReference type="Proteomes" id="UP000799438">
    <property type="component" value="Unassembled WGS sequence"/>
</dbReference>
<sequence>MLQCRWHCPDPQVLYPMFLHSPFPPFLVLIPSSFVKMSLSIESIVAVVGLFIASPPVALLLWKCLKRRQRNREPELPNTSQHVAELGQRFYYRPGARCMYAIRTQTSFEAGIIWPIPIADEEMVTFPVDLRGS</sequence>
<feature type="transmembrane region" description="Helical" evidence="1">
    <location>
        <begin position="43"/>
        <end position="62"/>
    </location>
</feature>
<keyword evidence="1" id="KW-1133">Transmembrane helix</keyword>
<dbReference type="RefSeq" id="XP_033396797.1">
    <property type="nucleotide sequence ID" value="XM_033546685.1"/>
</dbReference>
<evidence type="ECO:0000313" key="2">
    <source>
        <dbReference type="EMBL" id="KAF2141084.1"/>
    </source>
</evidence>
<reference evidence="2" key="1">
    <citation type="journal article" date="2020" name="Stud. Mycol.">
        <title>101 Dothideomycetes genomes: a test case for predicting lifestyles and emergence of pathogens.</title>
        <authorList>
            <person name="Haridas S."/>
            <person name="Albert R."/>
            <person name="Binder M."/>
            <person name="Bloem J."/>
            <person name="Labutti K."/>
            <person name="Salamov A."/>
            <person name="Andreopoulos B."/>
            <person name="Baker S."/>
            <person name="Barry K."/>
            <person name="Bills G."/>
            <person name="Bluhm B."/>
            <person name="Cannon C."/>
            <person name="Castanera R."/>
            <person name="Culley D."/>
            <person name="Daum C."/>
            <person name="Ezra D."/>
            <person name="Gonzalez J."/>
            <person name="Henrissat B."/>
            <person name="Kuo A."/>
            <person name="Liang C."/>
            <person name="Lipzen A."/>
            <person name="Lutzoni F."/>
            <person name="Magnuson J."/>
            <person name="Mondo S."/>
            <person name="Nolan M."/>
            <person name="Ohm R."/>
            <person name="Pangilinan J."/>
            <person name="Park H.-J."/>
            <person name="Ramirez L."/>
            <person name="Alfaro M."/>
            <person name="Sun H."/>
            <person name="Tritt A."/>
            <person name="Yoshinaga Y."/>
            <person name="Zwiers L.-H."/>
            <person name="Turgeon B."/>
            <person name="Goodwin S."/>
            <person name="Spatafora J."/>
            <person name="Crous P."/>
            <person name="Grigoriev I."/>
        </authorList>
    </citation>
    <scope>NUCLEOTIDE SEQUENCE</scope>
    <source>
        <strain evidence="2">CBS 121167</strain>
    </source>
</reference>
<keyword evidence="1" id="KW-0472">Membrane</keyword>
<dbReference type="OrthoDB" id="4764121at2759"/>
<organism evidence="2 3">
    <name type="scientific">Aplosporella prunicola CBS 121167</name>
    <dbReference type="NCBI Taxonomy" id="1176127"/>
    <lineage>
        <taxon>Eukaryota</taxon>
        <taxon>Fungi</taxon>
        <taxon>Dikarya</taxon>
        <taxon>Ascomycota</taxon>
        <taxon>Pezizomycotina</taxon>
        <taxon>Dothideomycetes</taxon>
        <taxon>Dothideomycetes incertae sedis</taxon>
        <taxon>Botryosphaeriales</taxon>
        <taxon>Aplosporellaceae</taxon>
        <taxon>Aplosporella</taxon>
    </lineage>
</organism>
<evidence type="ECO:0000313" key="3">
    <source>
        <dbReference type="Proteomes" id="UP000799438"/>
    </source>
</evidence>